<dbReference type="GO" id="GO:0003677">
    <property type="term" value="F:DNA binding"/>
    <property type="evidence" value="ECO:0007669"/>
    <property type="project" value="UniProtKB-KW"/>
</dbReference>
<dbReference type="SMART" id="SM00346">
    <property type="entry name" value="HTH_ICLR"/>
    <property type="match status" value="1"/>
</dbReference>
<organism evidence="6 7">
    <name type="scientific">Endobacter medicaginis</name>
    <dbReference type="NCBI Taxonomy" id="1181271"/>
    <lineage>
        <taxon>Bacteria</taxon>
        <taxon>Pseudomonadati</taxon>
        <taxon>Pseudomonadota</taxon>
        <taxon>Alphaproteobacteria</taxon>
        <taxon>Acetobacterales</taxon>
        <taxon>Acetobacteraceae</taxon>
        <taxon>Endobacter</taxon>
    </lineage>
</organism>
<dbReference type="GO" id="GO:0003700">
    <property type="term" value="F:DNA-binding transcription factor activity"/>
    <property type="evidence" value="ECO:0007669"/>
    <property type="project" value="TreeGrafter"/>
</dbReference>
<dbReference type="InterPro" id="IPR005471">
    <property type="entry name" value="Tscrpt_reg_IclR_N"/>
</dbReference>
<dbReference type="EMBL" id="JACHXV010000005">
    <property type="protein sequence ID" value="MBB3173866.1"/>
    <property type="molecule type" value="Genomic_DNA"/>
</dbReference>
<dbReference type="InterPro" id="IPR014757">
    <property type="entry name" value="Tscrpt_reg_IclR_C"/>
</dbReference>
<dbReference type="Proteomes" id="UP000557688">
    <property type="component" value="Unassembled WGS sequence"/>
</dbReference>
<dbReference type="PANTHER" id="PTHR30136:SF24">
    <property type="entry name" value="HTH-TYPE TRANSCRIPTIONAL REPRESSOR ALLR"/>
    <property type="match status" value="1"/>
</dbReference>
<accession>A0A839UVP6</accession>
<sequence>MQEIEPGAGGGSVPALRRAVRILDLVAGSTARPNAAGLSRALGLPKSTAHGLLAAMVELGLLERGADGSYRLGVHPMRWTGGSVARTDLVPLFYDHLASRPALAAYTVTLSVREGAEVVYIGCRNSDRPLGVTFRIGMRLPAPFTATGKALLASLPDAEIAELLSGPWPTRLTPRSVGGLAALGAEIAATRAAGYSLDDGQVREDMVCLGAALRDHSGQAAAGMAISLLRSDAAPGRLPELGAMLAETARTISRRLGG</sequence>
<dbReference type="Gene3D" id="3.30.450.40">
    <property type="match status" value="1"/>
</dbReference>
<feature type="domain" description="HTH iclR-type" evidence="4">
    <location>
        <begin position="13"/>
        <end position="74"/>
    </location>
</feature>
<evidence type="ECO:0000313" key="7">
    <source>
        <dbReference type="Proteomes" id="UP000557688"/>
    </source>
</evidence>
<dbReference type="SUPFAM" id="SSF55781">
    <property type="entry name" value="GAF domain-like"/>
    <property type="match status" value="1"/>
</dbReference>
<comment type="caution">
    <text evidence="6">The sequence shown here is derived from an EMBL/GenBank/DDBJ whole genome shotgun (WGS) entry which is preliminary data.</text>
</comment>
<dbReference type="Pfam" id="PF09339">
    <property type="entry name" value="HTH_IclR"/>
    <property type="match status" value="1"/>
</dbReference>
<dbReference type="AlphaFoldDB" id="A0A839UVP6"/>
<dbReference type="GO" id="GO:0045892">
    <property type="term" value="P:negative regulation of DNA-templated transcription"/>
    <property type="evidence" value="ECO:0007669"/>
    <property type="project" value="TreeGrafter"/>
</dbReference>
<dbReference type="RefSeq" id="WP_183275039.1">
    <property type="nucleotide sequence ID" value="NZ_JACHXV010000005.1"/>
</dbReference>
<protein>
    <submittedName>
        <fullName evidence="6">DNA-binding IclR family transcriptional regulator</fullName>
    </submittedName>
</protein>
<name>A0A839UVP6_9PROT</name>
<feature type="domain" description="IclR-ED" evidence="5">
    <location>
        <begin position="75"/>
        <end position="258"/>
    </location>
</feature>
<dbReference type="InterPro" id="IPR036390">
    <property type="entry name" value="WH_DNA-bd_sf"/>
</dbReference>
<dbReference type="Pfam" id="PF01614">
    <property type="entry name" value="IclR_C"/>
    <property type="match status" value="1"/>
</dbReference>
<dbReference type="SUPFAM" id="SSF46785">
    <property type="entry name" value="Winged helix' DNA-binding domain"/>
    <property type="match status" value="1"/>
</dbReference>
<keyword evidence="3" id="KW-0804">Transcription</keyword>
<dbReference type="InterPro" id="IPR029016">
    <property type="entry name" value="GAF-like_dom_sf"/>
</dbReference>
<evidence type="ECO:0000256" key="1">
    <source>
        <dbReference type="ARBA" id="ARBA00023015"/>
    </source>
</evidence>
<dbReference type="PANTHER" id="PTHR30136">
    <property type="entry name" value="HELIX-TURN-HELIX TRANSCRIPTIONAL REGULATOR, ICLR FAMILY"/>
    <property type="match status" value="1"/>
</dbReference>
<keyword evidence="2 6" id="KW-0238">DNA-binding</keyword>
<dbReference type="Gene3D" id="1.10.10.10">
    <property type="entry name" value="Winged helix-like DNA-binding domain superfamily/Winged helix DNA-binding domain"/>
    <property type="match status" value="1"/>
</dbReference>
<dbReference type="InterPro" id="IPR036388">
    <property type="entry name" value="WH-like_DNA-bd_sf"/>
</dbReference>
<dbReference type="InterPro" id="IPR050707">
    <property type="entry name" value="HTH_MetabolicPath_Reg"/>
</dbReference>
<dbReference type="PROSITE" id="PS51077">
    <property type="entry name" value="HTH_ICLR"/>
    <property type="match status" value="1"/>
</dbReference>
<gene>
    <name evidence="6" type="ORF">FHR90_001698</name>
</gene>
<evidence type="ECO:0000313" key="6">
    <source>
        <dbReference type="EMBL" id="MBB3173866.1"/>
    </source>
</evidence>
<keyword evidence="1" id="KW-0805">Transcription regulation</keyword>
<dbReference type="PROSITE" id="PS51078">
    <property type="entry name" value="ICLR_ED"/>
    <property type="match status" value="1"/>
</dbReference>
<evidence type="ECO:0000256" key="3">
    <source>
        <dbReference type="ARBA" id="ARBA00023163"/>
    </source>
</evidence>
<reference evidence="6 7" key="1">
    <citation type="submission" date="2020-08" db="EMBL/GenBank/DDBJ databases">
        <title>Genomic Encyclopedia of Type Strains, Phase III (KMG-III): the genomes of soil and plant-associated and newly described type strains.</title>
        <authorList>
            <person name="Whitman W."/>
        </authorList>
    </citation>
    <scope>NUCLEOTIDE SEQUENCE [LARGE SCALE GENOMIC DNA]</scope>
    <source>
        <strain evidence="6 7">CECT 8088</strain>
    </source>
</reference>
<evidence type="ECO:0000259" key="4">
    <source>
        <dbReference type="PROSITE" id="PS51077"/>
    </source>
</evidence>
<proteinExistence type="predicted"/>
<evidence type="ECO:0000259" key="5">
    <source>
        <dbReference type="PROSITE" id="PS51078"/>
    </source>
</evidence>
<keyword evidence="7" id="KW-1185">Reference proteome</keyword>
<evidence type="ECO:0000256" key="2">
    <source>
        <dbReference type="ARBA" id="ARBA00023125"/>
    </source>
</evidence>